<feature type="domain" description="AB hydrolase-1" evidence="2">
    <location>
        <begin position="17"/>
        <end position="244"/>
    </location>
</feature>
<evidence type="ECO:0000259" key="2">
    <source>
        <dbReference type="Pfam" id="PF12697"/>
    </source>
</evidence>
<evidence type="ECO:0000313" key="4">
    <source>
        <dbReference type="Proteomes" id="UP001626536"/>
    </source>
</evidence>
<dbReference type="Proteomes" id="UP001626536">
    <property type="component" value="Chromosome"/>
</dbReference>
<dbReference type="InterPro" id="IPR045889">
    <property type="entry name" value="MES/HNL"/>
</dbReference>
<accession>A0ABZ0HW08</accession>
<dbReference type="InterPro" id="IPR000073">
    <property type="entry name" value="AB_hydrolase_1"/>
</dbReference>
<organism evidence="3 4">
    <name type="scientific">Methylocapsa polymorpha</name>
    <dbReference type="NCBI Taxonomy" id="3080828"/>
    <lineage>
        <taxon>Bacteria</taxon>
        <taxon>Pseudomonadati</taxon>
        <taxon>Pseudomonadota</taxon>
        <taxon>Alphaproteobacteria</taxon>
        <taxon>Hyphomicrobiales</taxon>
        <taxon>Beijerinckiaceae</taxon>
        <taxon>Methylocapsa</taxon>
    </lineage>
</organism>
<sequence length="259" mass="27917">MLNAEAAGAREETRKTFVLAHGSWHGGWCWRRVADRLRAQGHAVFAPTFTGMGERAHLLNKDIGIDTFVQDLVEVILTEELTDVVLVGHSFGGMPITGLADRIPERIAHVVYLDGLVPESGESAFSTIPRAEAEARIALAQKANGGLAVPPPDVLPAPFGLAEGTADYAWVKRRLTPHPLGAYTRPLLLGAPAGNGLPCAYIYCSSPPYPFLEPSLRRAQAGPGWTLIDLAAPHEAMITHPEDVTRILLELADSRATPR</sequence>
<evidence type="ECO:0000313" key="3">
    <source>
        <dbReference type="EMBL" id="WOJ91091.1"/>
    </source>
</evidence>
<keyword evidence="4" id="KW-1185">Reference proteome</keyword>
<name>A0ABZ0HW08_9HYPH</name>
<protein>
    <submittedName>
        <fullName evidence="3">Alpha/beta hydrolase</fullName>
    </submittedName>
</protein>
<dbReference type="RefSeq" id="WP_407340679.1">
    <property type="nucleotide sequence ID" value="NZ_CP136862.1"/>
</dbReference>
<dbReference type="PANTHER" id="PTHR10992">
    <property type="entry name" value="METHYLESTERASE FAMILY MEMBER"/>
    <property type="match status" value="1"/>
</dbReference>
<keyword evidence="1 3" id="KW-0378">Hydrolase</keyword>
<dbReference type="Pfam" id="PF12697">
    <property type="entry name" value="Abhydrolase_6"/>
    <property type="match status" value="1"/>
</dbReference>
<dbReference type="SUPFAM" id="SSF53474">
    <property type="entry name" value="alpha/beta-Hydrolases"/>
    <property type="match status" value="1"/>
</dbReference>
<dbReference type="GO" id="GO:0016787">
    <property type="term" value="F:hydrolase activity"/>
    <property type="evidence" value="ECO:0007669"/>
    <property type="project" value="UniProtKB-KW"/>
</dbReference>
<gene>
    <name evidence="3" type="ORF">RZS28_07370</name>
</gene>
<dbReference type="InterPro" id="IPR029058">
    <property type="entry name" value="AB_hydrolase_fold"/>
</dbReference>
<evidence type="ECO:0000256" key="1">
    <source>
        <dbReference type="ARBA" id="ARBA00022801"/>
    </source>
</evidence>
<proteinExistence type="predicted"/>
<dbReference type="PANTHER" id="PTHR10992:SF1083">
    <property type="entry name" value="METHYLESTERASE 1"/>
    <property type="match status" value="1"/>
</dbReference>
<reference evidence="3 4" key="1">
    <citation type="submission" date="2023-10" db="EMBL/GenBank/DDBJ databases">
        <title>Novel methanotroph of the genus Methylocapsa from a subarctic wetland.</title>
        <authorList>
            <person name="Belova S.E."/>
            <person name="Oshkin I.Y."/>
            <person name="Miroshnikov K."/>
            <person name="Dedysh S.N."/>
        </authorList>
    </citation>
    <scope>NUCLEOTIDE SEQUENCE [LARGE SCALE GENOMIC DNA]</scope>
    <source>
        <strain evidence="3 4">RX1</strain>
    </source>
</reference>
<dbReference type="EMBL" id="CP136862">
    <property type="protein sequence ID" value="WOJ91091.1"/>
    <property type="molecule type" value="Genomic_DNA"/>
</dbReference>
<dbReference type="Gene3D" id="3.40.50.1820">
    <property type="entry name" value="alpha/beta hydrolase"/>
    <property type="match status" value="1"/>
</dbReference>